<proteinExistence type="predicted"/>
<dbReference type="InterPro" id="IPR038109">
    <property type="entry name" value="DNA_bind_recomb_sf"/>
</dbReference>
<dbReference type="InterPro" id="IPR025827">
    <property type="entry name" value="Zn_ribbon_recom_dom"/>
</dbReference>
<organism evidence="2 3">
    <name type="scientific">Eisenbergiella porci</name>
    <dbReference type="NCBI Taxonomy" id="2652274"/>
    <lineage>
        <taxon>Bacteria</taxon>
        <taxon>Bacillati</taxon>
        <taxon>Bacillota</taxon>
        <taxon>Clostridia</taxon>
        <taxon>Lachnospirales</taxon>
        <taxon>Lachnospiraceae</taxon>
        <taxon>Eisenbergiella</taxon>
    </lineage>
</organism>
<dbReference type="EMBL" id="VUMI01000120">
    <property type="protein sequence ID" value="MSS92093.1"/>
    <property type="molecule type" value="Genomic_DNA"/>
</dbReference>
<feature type="domain" description="Recombinase" evidence="1">
    <location>
        <begin position="6"/>
        <end position="102"/>
    </location>
</feature>
<reference evidence="2 3" key="1">
    <citation type="submission" date="2019-08" db="EMBL/GenBank/DDBJ databases">
        <title>In-depth cultivation of the pig gut microbiome towards novel bacterial diversity and tailored functional studies.</title>
        <authorList>
            <person name="Wylensek D."/>
            <person name="Hitch T.C.A."/>
            <person name="Clavel T."/>
        </authorList>
    </citation>
    <scope>NUCLEOTIDE SEQUENCE [LARGE SCALE GENOMIC DNA]</scope>
    <source>
        <strain evidence="2 3">WCA-389-WT-23B</strain>
    </source>
</reference>
<dbReference type="Pfam" id="PF13408">
    <property type="entry name" value="Zn_ribbon_recom"/>
    <property type="match status" value="1"/>
</dbReference>
<dbReference type="PANTHER" id="PTHR30461:SF19">
    <property type="entry name" value="SITE-SPECIFIC RECOMBINASE RESOLVASE FAMILY"/>
    <property type="match status" value="1"/>
</dbReference>
<evidence type="ECO:0000313" key="2">
    <source>
        <dbReference type="EMBL" id="MSS92093.1"/>
    </source>
</evidence>
<name>A0A6N7WNB9_9FIRM</name>
<dbReference type="Pfam" id="PF07508">
    <property type="entry name" value="Recombinase"/>
    <property type="match status" value="1"/>
</dbReference>
<gene>
    <name evidence="2" type="ORF">FYJ45_28980</name>
</gene>
<evidence type="ECO:0000313" key="3">
    <source>
        <dbReference type="Proteomes" id="UP000436047"/>
    </source>
</evidence>
<dbReference type="Proteomes" id="UP000436047">
    <property type="component" value="Unassembled WGS sequence"/>
</dbReference>
<protein>
    <submittedName>
        <fullName evidence="2">Recombinase</fullName>
    </submittedName>
</protein>
<dbReference type="PROSITE" id="PS51737">
    <property type="entry name" value="RECOMBINASE_DNA_BIND"/>
    <property type="match status" value="1"/>
</dbReference>
<dbReference type="PANTHER" id="PTHR30461">
    <property type="entry name" value="DNA-INVERTASE FROM LAMBDOID PROPHAGE"/>
    <property type="match status" value="1"/>
</dbReference>
<dbReference type="Gene3D" id="3.90.1750.20">
    <property type="entry name" value="Putative Large Serine Recombinase, Chain B, Domain 2"/>
    <property type="match status" value="1"/>
</dbReference>
<dbReference type="GO" id="GO:0000150">
    <property type="term" value="F:DNA strand exchange activity"/>
    <property type="evidence" value="ECO:0007669"/>
    <property type="project" value="InterPro"/>
</dbReference>
<dbReference type="InterPro" id="IPR050639">
    <property type="entry name" value="SSR_resolvase"/>
</dbReference>
<comment type="caution">
    <text evidence="2">The sequence shown here is derived from an EMBL/GenBank/DDBJ whole genome shotgun (WGS) entry which is preliminary data.</text>
</comment>
<dbReference type="RefSeq" id="WP_154468391.1">
    <property type="nucleotide sequence ID" value="NZ_VUMI01000120.1"/>
</dbReference>
<dbReference type="GeneID" id="86057007"/>
<keyword evidence="3" id="KW-1185">Reference proteome</keyword>
<sequence length="298" mass="35233">MQWHTPIGYKVINGKIEVYEEHKNLVVQIFTDYDNGISAWRIAKNLKEMGVTNAHDRVGWSHATIGRILENYNYLGTEYYPQIIDRELFERVQKRREQVRVEGSRGKHRPNKKERLIFSGVLICAECGSVYSHIQPHNKKRSGGIPKWKCKNYVYQNRVSCGGGFISDKQVEEVCIHAINELIHNPKLIEKYEMKEQQVSPEYRRITRSIEESKEMDADEMMALLFRQASERYKTLEVRDEDIKTEEMRQTLADREEIGEFDEELYRKLIKQILVYKDDTVEVVFYNNNSIKIGYRDL</sequence>
<dbReference type="InterPro" id="IPR011109">
    <property type="entry name" value="DNA_bind_recombinase_dom"/>
</dbReference>
<dbReference type="AlphaFoldDB" id="A0A6N7WNB9"/>
<accession>A0A6N7WNB9</accession>
<evidence type="ECO:0000259" key="1">
    <source>
        <dbReference type="PROSITE" id="PS51737"/>
    </source>
</evidence>
<dbReference type="GO" id="GO:0003677">
    <property type="term" value="F:DNA binding"/>
    <property type="evidence" value="ECO:0007669"/>
    <property type="project" value="InterPro"/>
</dbReference>